<organism evidence="1 2">
    <name type="scientific">Treponema denticola</name>
    <dbReference type="NCBI Taxonomy" id="158"/>
    <lineage>
        <taxon>Bacteria</taxon>
        <taxon>Pseudomonadati</taxon>
        <taxon>Spirochaetota</taxon>
        <taxon>Spirochaetia</taxon>
        <taxon>Spirochaetales</taxon>
        <taxon>Treponemataceae</taxon>
        <taxon>Treponema</taxon>
    </lineage>
</organism>
<evidence type="ECO:0000313" key="1">
    <source>
        <dbReference type="EMBL" id="UTD00915.1"/>
    </source>
</evidence>
<proteinExistence type="predicted"/>
<dbReference type="RefSeq" id="WP_002672335.1">
    <property type="nucleotide sequence ID" value="NZ_CP051302.1"/>
</dbReference>
<dbReference type="EMBL" id="CP051635">
    <property type="protein sequence ID" value="UTD00915.1"/>
    <property type="molecule type" value="Genomic_DNA"/>
</dbReference>
<gene>
    <name evidence="1" type="ORF">E4N86_09475</name>
</gene>
<evidence type="ECO:0008006" key="3">
    <source>
        <dbReference type="Google" id="ProtNLM"/>
    </source>
</evidence>
<reference evidence="1" key="1">
    <citation type="submission" date="2020-04" db="EMBL/GenBank/DDBJ databases">
        <title>Comparative genomics of oral phylogroup-2 Treponema strains.</title>
        <authorList>
            <person name="Zeng H."/>
            <person name="Chan Y.K."/>
            <person name="Watt R.M."/>
        </authorList>
    </citation>
    <scope>NUCLEOTIDE SEQUENCE</scope>
    <source>
        <strain evidence="1">OMZ 905</strain>
    </source>
</reference>
<accession>A0A9Q9BLP3</accession>
<protein>
    <recommendedName>
        <fullName evidence="3">DUF2281 domain-containing protein</fullName>
    </recommendedName>
</protein>
<evidence type="ECO:0000313" key="2">
    <source>
        <dbReference type="Proteomes" id="UP001056981"/>
    </source>
</evidence>
<sequence>MSYDILIEQIRTLPEQLLMSVSVFIKFLQSEQNSVLTRHTEVKSKQAFFDLAGKIQLDCNAVTELREKSLV</sequence>
<name>A0A9Q9BLP3_TREDN</name>
<dbReference type="AlphaFoldDB" id="A0A9Q9BLP3"/>
<dbReference type="Proteomes" id="UP001056981">
    <property type="component" value="Chromosome"/>
</dbReference>